<dbReference type="STRING" id="1851544.ODI_04094"/>
<keyword evidence="1" id="KW-0521">NADP</keyword>
<reference evidence="8 9" key="2">
    <citation type="submission" date="2017-08" db="EMBL/GenBank/DDBJ databases">
        <authorList>
            <person name="de Groot N.N."/>
        </authorList>
    </citation>
    <scope>NUCLEOTIDE SEQUENCE [LARGE SCALE GENOMIC DNA]</scope>
    <source>
        <strain evidence="8">Orrdi1</strain>
    </source>
</reference>
<evidence type="ECO:0000313" key="7">
    <source>
        <dbReference type="EMBL" id="SBT26321.1"/>
    </source>
</evidence>
<dbReference type="GO" id="GO:0016618">
    <property type="term" value="F:hydroxypyruvate reductase [NAD(P)H] activity"/>
    <property type="evidence" value="ECO:0007669"/>
    <property type="project" value="TreeGrafter"/>
</dbReference>
<evidence type="ECO:0000259" key="5">
    <source>
        <dbReference type="Pfam" id="PF00389"/>
    </source>
</evidence>
<keyword evidence="2 4" id="KW-0560">Oxidoreductase</keyword>
<dbReference type="GO" id="GO:0030267">
    <property type="term" value="F:glyoxylate reductase (NADPH) activity"/>
    <property type="evidence" value="ECO:0007669"/>
    <property type="project" value="TreeGrafter"/>
</dbReference>
<dbReference type="InterPro" id="IPR036291">
    <property type="entry name" value="NAD(P)-bd_dom_sf"/>
</dbReference>
<dbReference type="Proteomes" id="UP000078558">
    <property type="component" value="Chromosome I"/>
</dbReference>
<dbReference type="Pfam" id="PF02826">
    <property type="entry name" value="2-Hacid_dh_C"/>
    <property type="match status" value="1"/>
</dbReference>
<organism evidence="7 9">
    <name type="scientific">Orrella dioscoreae</name>
    <dbReference type="NCBI Taxonomy" id="1851544"/>
    <lineage>
        <taxon>Bacteria</taxon>
        <taxon>Pseudomonadati</taxon>
        <taxon>Pseudomonadota</taxon>
        <taxon>Betaproteobacteria</taxon>
        <taxon>Burkholderiales</taxon>
        <taxon>Alcaligenaceae</taxon>
        <taxon>Orrella</taxon>
    </lineage>
</organism>
<accession>A0A1C3K479</accession>
<reference evidence="7 9" key="1">
    <citation type="submission" date="2016-06" db="EMBL/GenBank/DDBJ databases">
        <authorList>
            <person name="Kjaerup R.B."/>
            <person name="Dalgaard T.S."/>
            <person name="Juul-Madsen H.R."/>
        </authorList>
    </citation>
    <scope>NUCLEOTIDE SEQUENCE [LARGE SCALE GENOMIC DNA]</scope>
    <source>
        <strain evidence="7">Orrdi1</strain>
    </source>
</reference>
<dbReference type="EC" id="1.1.1.95" evidence="7"/>
<name>A0A1C3K479_9BURK</name>
<protein>
    <submittedName>
        <fullName evidence="7">D-3-phosphoglycerate dehydrogenase</fullName>
        <ecNumber evidence="7">1.1.1.95</ecNumber>
    </submittedName>
</protein>
<proteinExistence type="inferred from homology"/>
<dbReference type="EMBL" id="LT907988">
    <property type="protein sequence ID" value="SOE46438.1"/>
    <property type="molecule type" value="Genomic_DNA"/>
</dbReference>
<dbReference type="InterPro" id="IPR006140">
    <property type="entry name" value="D-isomer_DH_NAD-bd"/>
</dbReference>
<dbReference type="GO" id="GO:0005829">
    <property type="term" value="C:cytosol"/>
    <property type="evidence" value="ECO:0007669"/>
    <property type="project" value="TreeGrafter"/>
</dbReference>
<dbReference type="CDD" id="cd12156">
    <property type="entry name" value="HPPR"/>
    <property type="match status" value="1"/>
</dbReference>
<dbReference type="InterPro" id="IPR050223">
    <property type="entry name" value="D-isomer_2-hydroxyacid_DH"/>
</dbReference>
<evidence type="ECO:0000256" key="4">
    <source>
        <dbReference type="RuleBase" id="RU003719"/>
    </source>
</evidence>
<dbReference type="PANTHER" id="PTHR10996:SF178">
    <property type="entry name" value="2-HYDROXYACID DEHYDROGENASE YGL185C-RELATED"/>
    <property type="match status" value="1"/>
</dbReference>
<dbReference type="FunFam" id="3.40.50.720:FF:000213">
    <property type="entry name" value="Putative 2-hydroxyacid dehydrogenase"/>
    <property type="match status" value="1"/>
</dbReference>
<dbReference type="PANTHER" id="PTHR10996">
    <property type="entry name" value="2-HYDROXYACID DEHYDROGENASE-RELATED"/>
    <property type="match status" value="1"/>
</dbReference>
<dbReference type="KEGG" id="odi:ODI_R0296"/>
<comment type="similarity">
    <text evidence="4">Belongs to the D-isomer specific 2-hydroxyacid dehydrogenase family.</text>
</comment>
<dbReference type="Pfam" id="PF00389">
    <property type="entry name" value="2-Hacid_dh"/>
    <property type="match status" value="1"/>
</dbReference>
<feature type="domain" description="D-isomer specific 2-hydroxyacid dehydrogenase NAD-binding" evidence="6">
    <location>
        <begin position="103"/>
        <end position="275"/>
    </location>
</feature>
<keyword evidence="9" id="KW-1185">Reference proteome</keyword>
<evidence type="ECO:0000259" key="6">
    <source>
        <dbReference type="Pfam" id="PF02826"/>
    </source>
</evidence>
<evidence type="ECO:0000256" key="3">
    <source>
        <dbReference type="ARBA" id="ARBA00023027"/>
    </source>
</evidence>
<dbReference type="SUPFAM" id="SSF51735">
    <property type="entry name" value="NAD(P)-binding Rossmann-fold domains"/>
    <property type="match status" value="1"/>
</dbReference>
<dbReference type="RefSeq" id="WP_067755886.1">
    <property type="nucleotide sequence ID" value="NZ_LT907988.1"/>
</dbReference>
<sequence length="307" mass="31710">MSLPALLRIGAFPPVAHALLSQHFTLVPPEEASDAQWAAFQGLVTRSNQRVDPALIDRLPALRVIATCGVGYDGIAVDHARARGVQVTHTPGVLDTAVAELAVGLLLALLRRLPAADAFVRSDRWHREGAFPLGASLAGKRVGIVGLGRIGRAIADRLAPFQVSLAYHGPTDQGLALSYYPNLAAMARDCDILIVCCPGGARTAGIIDAEVLAALGPRGALVNVSRGSVVDEAALVQALQAGTLGAAALDVFQTEPTANAALLALEQVVLAPHIGSATEETRLAMAELATANLQAVLAGKPALTPVP</sequence>
<dbReference type="GO" id="GO:0051287">
    <property type="term" value="F:NAD binding"/>
    <property type="evidence" value="ECO:0007669"/>
    <property type="project" value="InterPro"/>
</dbReference>
<evidence type="ECO:0000256" key="2">
    <source>
        <dbReference type="ARBA" id="ARBA00023002"/>
    </source>
</evidence>
<gene>
    <name evidence="7" type="ORF">ODI_04094</name>
    <name evidence="8" type="ORF">ODI_R0296</name>
</gene>
<evidence type="ECO:0000313" key="8">
    <source>
        <dbReference type="EMBL" id="SOE46438.1"/>
    </source>
</evidence>
<evidence type="ECO:0000313" key="9">
    <source>
        <dbReference type="Proteomes" id="UP000078558"/>
    </source>
</evidence>
<dbReference type="InterPro" id="IPR006139">
    <property type="entry name" value="D-isomer_2_OHA_DH_cat_dom"/>
</dbReference>
<dbReference type="EMBL" id="FLRC01000033">
    <property type="protein sequence ID" value="SBT26321.1"/>
    <property type="molecule type" value="Genomic_DNA"/>
</dbReference>
<dbReference type="Gene3D" id="3.40.50.720">
    <property type="entry name" value="NAD(P)-binding Rossmann-like Domain"/>
    <property type="match status" value="2"/>
</dbReference>
<evidence type="ECO:0000256" key="1">
    <source>
        <dbReference type="ARBA" id="ARBA00022857"/>
    </source>
</evidence>
<dbReference type="SUPFAM" id="SSF52283">
    <property type="entry name" value="Formate/glycerate dehydrogenase catalytic domain-like"/>
    <property type="match status" value="1"/>
</dbReference>
<feature type="domain" description="D-isomer specific 2-hydroxyacid dehydrogenase catalytic" evidence="5">
    <location>
        <begin position="31"/>
        <end position="306"/>
    </location>
</feature>
<dbReference type="OrthoDB" id="9805416at2"/>
<dbReference type="AlphaFoldDB" id="A0A1C3K479"/>
<keyword evidence="3" id="KW-0520">NAD</keyword>
<dbReference type="GO" id="GO:0004617">
    <property type="term" value="F:phosphoglycerate dehydrogenase activity"/>
    <property type="evidence" value="ECO:0007669"/>
    <property type="project" value="UniProtKB-EC"/>
</dbReference>